<dbReference type="InterPro" id="IPR007110">
    <property type="entry name" value="Ig-like_dom"/>
</dbReference>
<accession>A0AAD5FHA5</accession>
<dbReference type="PANTHER" id="PTHR19433">
    <property type="entry name" value="T-CELL RECEPTOR ALPHA CHAIN V REGION-RELATED"/>
    <property type="match status" value="1"/>
</dbReference>
<dbReference type="SUPFAM" id="SSF48726">
    <property type="entry name" value="Immunoglobulin"/>
    <property type="match status" value="1"/>
</dbReference>
<evidence type="ECO:0000259" key="10">
    <source>
        <dbReference type="PROSITE" id="PS50835"/>
    </source>
</evidence>
<dbReference type="EMBL" id="MU551715">
    <property type="protein sequence ID" value="KAI5616855.1"/>
    <property type="molecule type" value="Genomic_DNA"/>
</dbReference>
<keyword evidence="12" id="KW-1185">Reference proteome</keyword>
<sequence>MGSFVNLPVFLCVMGLLSETLCSFTLEVEVEKSVTIWCQHELTYRGFIFWFKHTTDSVPLLVGCKKFRTSAPSQNCYFSNDSERLVMSVQGVNTSLTITALNISDTGLYYCSTMESEQVIFRNSTYLHVRGVNKTVSENKETGCDCSTVIVVLSAVFGLMVLILLSVLIFILLKHRKTHSAAEEVNGVAHSDLVIYTTLHYPNEQTTRTRRHDGTMKSEKMEMKELNGHCSNMNIRNTSGQSALVTLDKGILKMAVNYLRVMEL</sequence>
<evidence type="ECO:0000256" key="2">
    <source>
        <dbReference type="ARBA" id="ARBA00022475"/>
    </source>
</evidence>
<keyword evidence="5 8" id="KW-0472">Membrane</keyword>
<evidence type="ECO:0000256" key="6">
    <source>
        <dbReference type="ARBA" id="ARBA00023157"/>
    </source>
</evidence>
<keyword evidence="6" id="KW-1015">Disulfide bond</keyword>
<evidence type="ECO:0000256" key="4">
    <source>
        <dbReference type="ARBA" id="ARBA00022859"/>
    </source>
</evidence>
<feature type="domain" description="Ig-like" evidence="10">
    <location>
        <begin position="8"/>
        <end position="121"/>
    </location>
</feature>
<evidence type="ECO:0000256" key="1">
    <source>
        <dbReference type="ARBA" id="ARBA00004236"/>
    </source>
</evidence>
<reference evidence="11" key="1">
    <citation type="submission" date="2018-07" db="EMBL/GenBank/DDBJ databases">
        <title>Comparative genomics of catfishes provides insights into carnivory and benthic adaptation.</title>
        <authorList>
            <person name="Zhang Y."/>
            <person name="Wang D."/>
            <person name="Peng Z."/>
            <person name="Zheng S."/>
            <person name="Shao F."/>
            <person name="Tao W."/>
        </authorList>
    </citation>
    <scope>NUCLEOTIDE SEQUENCE</scope>
    <source>
        <strain evidence="11">Chongqing</strain>
    </source>
</reference>
<proteinExistence type="predicted"/>
<evidence type="ECO:0000256" key="5">
    <source>
        <dbReference type="ARBA" id="ARBA00023136"/>
    </source>
</evidence>
<keyword evidence="11" id="KW-0675">Receptor</keyword>
<organism evidence="11 12">
    <name type="scientific">Silurus asotus</name>
    <name type="common">Amur catfish</name>
    <name type="synonym">Parasilurus asotus</name>
    <dbReference type="NCBI Taxonomy" id="30991"/>
    <lineage>
        <taxon>Eukaryota</taxon>
        <taxon>Metazoa</taxon>
        <taxon>Chordata</taxon>
        <taxon>Craniata</taxon>
        <taxon>Vertebrata</taxon>
        <taxon>Euteleostomi</taxon>
        <taxon>Actinopterygii</taxon>
        <taxon>Neopterygii</taxon>
        <taxon>Teleostei</taxon>
        <taxon>Ostariophysi</taxon>
        <taxon>Siluriformes</taxon>
        <taxon>Siluridae</taxon>
        <taxon>Silurus</taxon>
    </lineage>
</organism>
<dbReference type="PANTHER" id="PTHR19433:SF111">
    <property type="entry name" value="T CELL RECEPTOR ALPHA VARIABLE 4"/>
    <property type="match status" value="1"/>
</dbReference>
<dbReference type="GO" id="GO:0005886">
    <property type="term" value="C:plasma membrane"/>
    <property type="evidence" value="ECO:0007669"/>
    <property type="project" value="UniProtKB-SubCell"/>
</dbReference>
<keyword evidence="8" id="KW-0812">Transmembrane</keyword>
<dbReference type="GO" id="GO:0009617">
    <property type="term" value="P:response to bacterium"/>
    <property type="evidence" value="ECO:0007669"/>
    <property type="project" value="TreeGrafter"/>
</dbReference>
<dbReference type="InterPro" id="IPR003599">
    <property type="entry name" value="Ig_sub"/>
</dbReference>
<feature type="signal peptide" evidence="9">
    <location>
        <begin position="1"/>
        <end position="22"/>
    </location>
</feature>
<keyword evidence="7" id="KW-0325">Glycoprotein</keyword>
<keyword evidence="4" id="KW-0391">Immunity</keyword>
<name>A0AAD5FHA5_SILAS</name>
<dbReference type="CDD" id="cd00099">
    <property type="entry name" value="IgV"/>
    <property type="match status" value="1"/>
</dbReference>
<protein>
    <submittedName>
        <fullName evidence="11">Immune-type receptor 11b</fullName>
    </submittedName>
</protein>
<dbReference type="AlphaFoldDB" id="A0AAD5FHA5"/>
<keyword evidence="3 9" id="KW-0732">Signal</keyword>
<evidence type="ECO:0000313" key="11">
    <source>
        <dbReference type="EMBL" id="KAI5616855.1"/>
    </source>
</evidence>
<dbReference type="InterPro" id="IPR013106">
    <property type="entry name" value="Ig_V-set"/>
</dbReference>
<dbReference type="InterPro" id="IPR052051">
    <property type="entry name" value="TCR_complex_component"/>
</dbReference>
<evidence type="ECO:0000256" key="8">
    <source>
        <dbReference type="SAM" id="Phobius"/>
    </source>
</evidence>
<evidence type="ECO:0000313" key="12">
    <source>
        <dbReference type="Proteomes" id="UP001205998"/>
    </source>
</evidence>
<evidence type="ECO:0000256" key="3">
    <source>
        <dbReference type="ARBA" id="ARBA00022729"/>
    </source>
</evidence>
<comment type="subcellular location">
    <subcellularLocation>
        <location evidence="1">Cell membrane</location>
    </subcellularLocation>
</comment>
<feature type="transmembrane region" description="Helical" evidence="8">
    <location>
        <begin position="149"/>
        <end position="173"/>
    </location>
</feature>
<dbReference type="SMART" id="SM00409">
    <property type="entry name" value="IG"/>
    <property type="match status" value="1"/>
</dbReference>
<dbReference type="Gene3D" id="2.60.40.10">
    <property type="entry name" value="Immunoglobulins"/>
    <property type="match status" value="1"/>
</dbReference>
<comment type="caution">
    <text evidence="11">The sequence shown here is derived from an EMBL/GenBank/DDBJ whole genome shotgun (WGS) entry which is preliminary data.</text>
</comment>
<feature type="chain" id="PRO_5042125625" evidence="9">
    <location>
        <begin position="23"/>
        <end position="264"/>
    </location>
</feature>
<dbReference type="PROSITE" id="PS50835">
    <property type="entry name" value="IG_LIKE"/>
    <property type="match status" value="1"/>
</dbReference>
<dbReference type="InterPro" id="IPR013783">
    <property type="entry name" value="Ig-like_fold"/>
</dbReference>
<dbReference type="Pfam" id="PF07686">
    <property type="entry name" value="V-set"/>
    <property type="match status" value="1"/>
</dbReference>
<dbReference type="GO" id="GO:0002376">
    <property type="term" value="P:immune system process"/>
    <property type="evidence" value="ECO:0007669"/>
    <property type="project" value="UniProtKB-KW"/>
</dbReference>
<keyword evidence="2" id="KW-1003">Cell membrane</keyword>
<keyword evidence="8" id="KW-1133">Transmembrane helix</keyword>
<evidence type="ECO:0000256" key="7">
    <source>
        <dbReference type="ARBA" id="ARBA00023180"/>
    </source>
</evidence>
<dbReference type="InterPro" id="IPR036179">
    <property type="entry name" value="Ig-like_dom_sf"/>
</dbReference>
<gene>
    <name evidence="11" type="ORF">C0J50_23591</name>
</gene>
<evidence type="ECO:0000256" key="9">
    <source>
        <dbReference type="SAM" id="SignalP"/>
    </source>
</evidence>
<dbReference type="Proteomes" id="UP001205998">
    <property type="component" value="Unassembled WGS sequence"/>
</dbReference>